<dbReference type="AlphaFoldDB" id="A0A7C9D3E3"/>
<dbReference type="Pfam" id="PF16845">
    <property type="entry name" value="SQAPI"/>
    <property type="match status" value="1"/>
</dbReference>
<name>A0A7C9D3E3_OPUST</name>
<keyword evidence="1 3" id="KW-0646">Protease inhibitor</keyword>
<sequence length="229" mass="26178">MNPKSPIFILLLFAIVDLGFCREFETVKLKKFGGISDFDIYRNNLRSEIDSIAHFAVQQHNRDANAFLEFGRVLKAKEQVVSGKIFHLTLEVIDAGKKAIYEAKVLVKPWLNSRQLQEFKLAVDVSHFTTSGLGITHGQLGWHKVPAHDPEIQDAANYALRTIQQRSNCHSPYQLLEILQAEAEAVEDYVKYNLLLKLSRGIKEEKLKVKVYRTAAGKFLLNMMEHHDM</sequence>
<dbReference type="Gene3D" id="3.10.450.10">
    <property type="match status" value="2"/>
</dbReference>
<proteinExistence type="inferred from homology"/>
<dbReference type="PROSITE" id="PS00287">
    <property type="entry name" value="CYSTATIN"/>
    <property type="match status" value="1"/>
</dbReference>
<dbReference type="InterPro" id="IPR018073">
    <property type="entry name" value="Prot_inh_cystat_CS"/>
</dbReference>
<evidence type="ECO:0000313" key="5">
    <source>
        <dbReference type="EMBL" id="MBA4628868.1"/>
    </source>
</evidence>
<organism evidence="5">
    <name type="scientific">Opuntia streptacantha</name>
    <name type="common">Prickly pear cactus</name>
    <name type="synonym">Opuntia cardona</name>
    <dbReference type="NCBI Taxonomy" id="393608"/>
    <lineage>
        <taxon>Eukaryota</taxon>
        <taxon>Viridiplantae</taxon>
        <taxon>Streptophyta</taxon>
        <taxon>Embryophyta</taxon>
        <taxon>Tracheophyta</taxon>
        <taxon>Spermatophyta</taxon>
        <taxon>Magnoliopsida</taxon>
        <taxon>eudicotyledons</taxon>
        <taxon>Gunneridae</taxon>
        <taxon>Pentapetalae</taxon>
        <taxon>Caryophyllales</taxon>
        <taxon>Cactineae</taxon>
        <taxon>Cactaceae</taxon>
        <taxon>Opuntioideae</taxon>
        <taxon>Opuntia</taxon>
    </lineage>
</organism>
<dbReference type="SMART" id="SM00043">
    <property type="entry name" value="CY"/>
    <property type="match status" value="1"/>
</dbReference>
<dbReference type="CDD" id="cd00042">
    <property type="entry name" value="CY"/>
    <property type="match status" value="1"/>
</dbReference>
<feature type="signal peptide" evidence="3">
    <location>
        <begin position="1"/>
        <end position="21"/>
    </location>
</feature>
<evidence type="ECO:0000256" key="2">
    <source>
        <dbReference type="ARBA" id="ARBA00022704"/>
    </source>
</evidence>
<evidence type="ECO:0000259" key="4">
    <source>
        <dbReference type="SMART" id="SM00043"/>
    </source>
</evidence>
<keyword evidence="2 3" id="KW-0789">Thiol protease inhibitor</keyword>
<evidence type="ECO:0000256" key="1">
    <source>
        <dbReference type="ARBA" id="ARBA00022690"/>
    </source>
</evidence>
<evidence type="ECO:0000256" key="3">
    <source>
        <dbReference type="RuleBase" id="RU362130"/>
    </source>
</evidence>
<keyword evidence="3" id="KW-0732">Signal</keyword>
<dbReference type="GO" id="GO:0004869">
    <property type="term" value="F:cysteine-type endopeptidase inhibitor activity"/>
    <property type="evidence" value="ECO:0007669"/>
    <property type="project" value="UniProtKB-KW"/>
</dbReference>
<dbReference type="PANTHER" id="PTHR11413">
    <property type="entry name" value="CYSTATIN FAMILY MEMBER"/>
    <property type="match status" value="1"/>
</dbReference>
<protein>
    <recommendedName>
        <fullName evidence="3">Cysteine proteinase inhibitor</fullName>
    </recommendedName>
</protein>
<dbReference type="InterPro" id="IPR000010">
    <property type="entry name" value="Cystatin_dom"/>
</dbReference>
<dbReference type="InterPro" id="IPR046350">
    <property type="entry name" value="Cystatin_sf"/>
</dbReference>
<reference evidence="5" key="2">
    <citation type="submission" date="2020-07" db="EMBL/GenBank/DDBJ databases">
        <authorList>
            <person name="Vera ALvarez R."/>
            <person name="Arias-Moreno D.M."/>
            <person name="Jimenez-Jacinto V."/>
            <person name="Jimenez-Bremont J.F."/>
            <person name="Swaminathan K."/>
            <person name="Moose S.P."/>
            <person name="Guerrero-Gonzalez M.L."/>
            <person name="Marino-Ramirez L."/>
            <person name="Landsman D."/>
            <person name="Rodriguez-Kessler M."/>
            <person name="Delgado-Sanchez P."/>
        </authorList>
    </citation>
    <scope>NUCLEOTIDE SEQUENCE</scope>
    <source>
        <tissue evidence="5">Cladode</tissue>
    </source>
</reference>
<accession>A0A7C9D3E3</accession>
<feature type="chain" id="PRO_5028501448" description="Cysteine proteinase inhibitor" evidence="3">
    <location>
        <begin position="22"/>
        <end position="229"/>
    </location>
</feature>
<reference evidence="5" key="1">
    <citation type="journal article" date="2013" name="J. Plant Res.">
        <title>Effect of fungi and light on seed germination of three Opuntia species from semiarid lands of central Mexico.</title>
        <authorList>
            <person name="Delgado-Sanchez P."/>
            <person name="Jimenez-Bremont J.F."/>
            <person name="Guerrero-Gonzalez Mde L."/>
            <person name="Flores J."/>
        </authorList>
    </citation>
    <scope>NUCLEOTIDE SEQUENCE</scope>
    <source>
        <tissue evidence="5">Cladode</tissue>
    </source>
</reference>
<dbReference type="EMBL" id="GISG01067484">
    <property type="protein sequence ID" value="MBA4628868.1"/>
    <property type="molecule type" value="Transcribed_RNA"/>
</dbReference>
<dbReference type="SUPFAM" id="SSF54403">
    <property type="entry name" value="Cystatin/monellin"/>
    <property type="match status" value="2"/>
</dbReference>
<feature type="domain" description="Cystatin" evidence="4">
    <location>
        <begin position="33"/>
        <end position="122"/>
    </location>
</feature>
<dbReference type="InterPro" id="IPR027214">
    <property type="entry name" value="Cystatin"/>
</dbReference>
<dbReference type="PANTHER" id="PTHR11413:SF110">
    <property type="entry name" value="CYSTEINE PROTEINASE INHIBITOR 6"/>
    <property type="match status" value="1"/>
</dbReference>
<comment type="similarity">
    <text evidence="3">Belongs to the cystatin family. Phytocystatin subfamily.</text>
</comment>